<reference evidence="1 2" key="1">
    <citation type="journal article" date="2015" name="J. Bacteriol.">
        <title>Resources for Genetic and Genomic Analysis of Emerging Pathogen Acinetobacter baumannii.</title>
        <authorList>
            <person name="Gallagher L.A."/>
            <person name="Ramage E."/>
            <person name="Weiss E.J."/>
            <person name="Radey M."/>
            <person name="Hayden H.S."/>
            <person name="Held K.G."/>
            <person name="Huse H.K."/>
            <person name="Zurawski D.V."/>
            <person name="Brittnacher M.J."/>
            <person name="Manoil C."/>
        </authorList>
    </citation>
    <scope>NUCLEOTIDE SEQUENCE [LARGE SCALE GENOMIC DNA]</scope>
    <source>
        <strain evidence="1 2">AB5075-UW</strain>
    </source>
</reference>
<protein>
    <submittedName>
        <fullName evidence="1">Uncharacterized protein</fullName>
    </submittedName>
</protein>
<dbReference type="KEGG" id="abk:LX00_09155"/>
<dbReference type="EMBL" id="CP008706">
    <property type="protein sequence ID" value="AKA31724.1"/>
    <property type="molecule type" value="Genomic_DNA"/>
</dbReference>
<dbReference type="PATRIC" id="fig|470.1345.peg.1949"/>
<dbReference type="RefSeq" id="WP_032017213.1">
    <property type="nucleotide sequence ID" value="NZ_CP008706.1"/>
</dbReference>
<dbReference type="Proteomes" id="UP000032746">
    <property type="component" value="Chromosome"/>
</dbReference>
<name>A0A0D5YIF1_ACIBA</name>
<evidence type="ECO:0000313" key="2">
    <source>
        <dbReference type="Proteomes" id="UP000032746"/>
    </source>
</evidence>
<organism evidence="1 2">
    <name type="scientific">Acinetobacter baumannii</name>
    <dbReference type="NCBI Taxonomy" id="470"/>
    <lineage>
        <taxon>Bacteria</taxon>
        <taxon>Pseudomonadati</taxon>
        <taxon>Pseudomonadota</taxon>
        <taxon>Gammaproteobacteria</taxon>
        <taxon>Moraxellales</taxon>
        <taxon>Moraxellaceae</taxon>
        <taxon>Acinetobacter</taxon>
        <taxon>Acinetobacter calcoaceticus/baumannii complex</taxon>
    </lineage>
</organism>
<gene>
    <name evidence="1" type="ORF">ABUW_1994</name>
</gene>
<proteinExistence type="predicted"/>
<dbReference type="AlphaFoldDB" id="A0A0D5YIF1"/>
<reference evidence="2" key="2">
    <citation type="submission" date="2015-03" db="EMBL/GenBank/DDBJ databases">
        <authorList>
            <person name="Gallagher L.A."/>
            <person name="Hayden H.S."/>
            <person name="Weiss E.J."/>
            <person name="Hager K.R."/>
            <person name="Ramage E."/>
            <person name="Radey M.R."/>
            <person name="Bydalek R."/>
            <person name="Manoil C."/>
            <person name="Miller S.I."/>
            <person name="Brittnacher M.J."/>
        </authorList>
    </citation>
    <scope>NUCLEOTIDE SEQUENCE [LARGE SCALE GENOMIC DNA]</scope>
    <source>
        <strain evidence="2">AB5075-UW</strain>
    </source>
</reference>
<accession>A0A0D5YIF1</accession>
<evidence type="ECO:0000313" key="1">
    <source>
        <dbReference type="EMBL" id="AKA31724.1"/>
    </source>
</evidence>
<sequence length="79" mass="8694">MKKIMVATLISFFVFSPIALAGSFKKGGVCWAGNDKKFNCSCIEEEGLSIDQIYAKGFKIVAVHPESTRASTTIYIEQQ</sequence>